<protein>
    <submittedName>
        <fullName evidence="7">Amino acid permease</fullName>
    </submittedName>
</protein>
<keyword evidence="4 6" id="KW-1133">Transmembrane helix</keyword>
<evidence type="ECO:0000313" key="7">
    <source>
        <dbReference type="EMBL" id="QOP43425.1"/>
    </source>
</evidence>
<dbReference type="PANTHER" id="PTHR42770:SF11">
    <property type="entry name" value="INNER MEMBRANE TRANSPORT PROTEIN YBAT"/>
    <property type="match status" value="1"/>
</dbReference>
<evidence type="ECO:0000256" key="5">
    <source>
        <dbReference type="ARBA" id="ARBA00023136"/>
    </source>
</evidence>
<dbReference type="GO" id="GO:0005886">
    <property type="term" value="C:plasma membrane"/>
    <property type="evidence" value="ECO:0007669"/>
    <property type="project" value="UniProtKB-SubCell"/>
</dbReference>
<gene>
    <name evidence="7" type="ORF">FJR45_05435</name>
</gene>
<feature type="transmembrane region" description="Helical" evidence="6">
    <location>
        <begin position="269"/>
        <end position="294"/>
    </location>
</feature>
<dbReference type="InterPro" id="IPR050367">
    <property type="entry name" value="APC_superfamily"/>
</dbReference>
<feature type="transmembrane region" description="Helical" evidence="6">
    <location>
        <begin position="340"/>
        <end position="358"/>
    </location>
</feature>
<feature type="transmembrane region" description="Helical" evidence="6">
    <location>
        <begin position="218"/>
        <end position="238"/>
    </location>
</feature>
<feature type="transmembrane region" description="Helical" evidence="6">
    <location>
        <begin position="397"/>
        <end position="416"/>
    </location>
</feature>
<dbReference type="KEGG" id="ssei:FJR45_05435"/>
<evidence type="ECO:0000256" key="1">
    <source>
        <dbReference type="ARBA" id="ARBA00004651"/>
    </source>
</evidence>
<keyword evidence="2" id="KW-1003">Cell membrane</keyword>
<feature type="transmembrane region" description="Helical" evidence="6">
    <location>
        <begin position="315"/>
        <end position="334"/>
    </location>
</feature>
<feature type="transmembrane region" description="Helical" evidence="6">
    <location>
        <begin position="7"/>
        <end position="26"/>
    </location>
</feature>
<evidence type="ECO:0000256" key="3">
    <source>
        <dbReference type="ARBA" id="ARBA00022692"/>
    </source>
</evidence>
<feature type="transmembrane region" description="Helical" evidence="6">
    <location>
        <begin position="87"/>
        <end position="107"/>
    </location>
</feature>
<evidence type="ECO:0000256" key="4">
    <source>
        <dbReference type="ARBA" id="ARBA00022989"/>
    </source>
</evidence>
<keyword evidence="3 6" id="KW-0812">Transmembrane</keyword>
<dbReference type="Proteomes" id="UP000593719">
    <property type="component" value="Chromosome"/>
</dbReference>
<organism evidence="7 8">
    <name type="scientific">Sulfurimonas sediminis</name>
    <dbReference type="NCBI Taxonomy" id="2590020"/>
    <lineage>
        <taxon>Bacteria</taxon>
        <taxon>Pseudomonadati</taxon>
        <taxon>Campylobacterota</taxon>
        <taxon>Epsilonproteobacteria</taxon>
        <taxon>Campylobacterales</taxon>
        <taxon>Sulfurimonadaceae</taxon>
        <taxon>Sulfurimonas</taxon>
    </lineage>
</organism>
<dbReference type="EMBL" id="CP041235">
    <property type="protein sequence ID" value="QOP43425.1"/>
    <property type="molecule type" value="Genomic_DNA"/>
</dbReference>
<dbReference type="InterPro" id="IPR002293">
    <property type="entry name" value="AA/rel_permease1"/>
</dbReference>
<sequence>MRSIGLLGAISIGIGGMVGGGIFAVLGEAVSLAHGATAVAFAIAGIVAILTAYSYAKLSVAYQSEGGTVTFIDKAFGDNILSGSVNLMLWLSYLVTISLYATAFASYGETFFTYKSEWLHHGLIVVSIIIPAVINLVSASFVGKSETVIVVIKVSLLVLVIVAGASYVDPQRMSPVHWGSPLSIVTAGMIIFVAYEGFELIANSAEDIKEPNKNLPRAFYASVVTVIALYVLIAVITVGNVPEDVLMQAKDYALAEAAKPSLGQMGFTLVAFAALLSTFSAINATIYGNARLGYIIAKDGKLPRSLMDEGKKSGVPFKGVLYTTLFSLILANSIDLTEIAIIGSAGFLLIFLLVNISAYKLYKEIGANRFVLITSSILSFLALCTLLFHTYTSNPRAVVIFMSFIIISGLFELIYGRYVRGQFFNRNYKTNS</sequence>
<accession>A0A7M1B1A7</accession>
<evidence type="ECO:0000256" key="6">
    <source>
        <dbReference type="SAM" id="Phobius"/>
    </source>
</evidence>
<dbReference type="Pfam" id="PF13520">
    <property type="entry name" value="AA_permease_2"/>
    <property type="match status" value="1"/>
</dbReference>
<name>A0A7M1B1A7_9BACT</name>
<dbReference type="PANTHER" id="PTHR42770">
    <property type="entry name" value="AMINO ACID TRANSPORTER-RELATED"/>
    <property type="match status" value="1"/>
</dbReference>
<dbReference type="Gene3D" id="1.20.1740.10">
    <property type="entry name" value="Amino acid/polyamine transporter I"/>
    <property type="match status" value="1"/>
</dbReference>
<dbReference type="RefSeq" id="WP_193151712.1">
    <property type="nucleotide sequence ID" value="NZ_CP041235.1"/>
</dbReference>
<keyword evidence="5 6" id="KW-0472">Membrane</keyword>
<comment type="subcellular location">
    <subcellularLocation>
        <location evidence="1">Cell membrane</location>
        <topology evidence="1">Multi-pass membrane protein</topology>
    </subcellularLocation>
</comment>
<dbReference type="AlphaFoldDB" id="A0A7M1B1A7"/>
<reference evidence="7 8" key="1">
    <citation type="submission" date="2019-06" db="EMBL/GenBank/DDBJ databases">
        <title>Sulfurimonas gotlandica sp. nov., a chemoautotrophic and psychrotolerant epsilonproteobacterium isolated from a pelagic redoxcline, and an emended description of the genus Sulfurimonas.</title>
        <authorList>
            <person name="Wang S."/>
            <person name="Jiang L."/>
            <person name="Shao Z."/>
        </authorList>
    </citation>
    <scope>NUCLEOTIDE SEQUENCE [LARGE SCALE GENOMIC DNA]</scope>
    <source>
        <strain evidence="7 8">S2-6</strain>
    </source>
</reference>
<feature type="transmembrane region" description="Helical" evidence="6">
    <location>
        <begin position="180"/>
        <end position="198"/>
    </location>
</feature>
<feature type="transmembrane region" description="Helical" evidence="6">
    <location>
        <begin position="370"/>
        <end position="391"/>
    </location>
</feature>
<feature type="transmembrane region" description="Helical" evidence="6">
    <location>
        <begin position="32"/>
        <end position="56"/>
    </location>
</feature>
<feature type="transmembrane region" description="Helical" evidence="6">
    <location>
        <begin position="148"/>
        <end position="168"/>
    </location>
</feature>
<evidence type="ECO:0000256" key="2">
    <source>
        <dbReference type="ARBA" id="ARBA00022475"/>
    </source>
</evidence>
<dbReference type="GO" id="GO:0022857">
    <property type="term" value="F:transmembrane transporter activity"/>
    <property type="evidence" value="ECO:0007669"/>
    <property type="project" value="InterPro"/>
</dbReference>
<evidence type="ECO:0000313" key="8">
    <source>
        <dbReference type="Proteomes" id="UP000593719"/>
    </source>
</evidence>
<dbReference type="PIRSF" id="PIRSF006060">
    <property type="entry name" value="AA_transporter"/>
    <property type="match status" value="1"/>
</dbReference>
<proteinExistence type="predicted"/>
<keyword evidence="8" id="KW-1185">Reference proteome</keyword>
<feature type="transmembrane region" description="Helical" evidence="6">
    <location>
        <begin position="119"/>
        <end position="141"/>
    </location>
</feature>